<gene>
    <name evidence="1" type="ORF">DSOL_1773</name>
</gene>
<dbReference type="OrthoDB" id="9801500at2"/>
<dbReference type="RefSeq" id="WP_075364445.1">
    <property type="nucleotide sequence ID" value="NZ_MLBF01000009.1"/>
</dbReference>
<dbReference type="InterPro" id="IPR027396">
    <property type="entry name" value="DsrEFH-like"/>
</dbReference>
<dbReference type="EMBL" id="MLBF01000009">
    <property type="protein sequence ID" value="OLN32453.1"/>
    <property type="molecule type" value="Genomic_DNA"/>
</dbReference>
<dbReference type="STRING" id="1888891.DSOL_1773"/>
<accession>A0A1Q8QYP2</accession>
<name>A0A1Q8QYP2_9FIRM</name>
<keyword evidence="2" id="KW-1185">Reference proteome</keyword>
<comment type="caution">
    <text evidence="1">The sequence shown here is derived from an EMBL/GenBank/DDBJ whole genome shotgun (WGS) entry which is preliminary data.</text>
</comment>
<evidence type="ECO:0000313" key="2">
    <source>
        <dbReference type="Proteomes" id="UP000186102"/>
    </source>
</evidence>
<dbReference type="SUPFAM" id="SSF75169">
    <property type="entry name" value="DsrEFH-like"/>
    <property type="match status" value="1"/>
</dbReference>
<organism evidence="1 2">
    <name type="scientific">Desulfosporosinus metallidurans</name>
    <dbReference type="NCBI Taxonomy" id="1888891"/>
    <lineage>
        <taxon>Bacteria</taxon>
        <taxon>Bacillati</taxon>
        <taxon>Bacillota</taxon>
        <taxon>Clostridia</taxon>
        <taxon>Eubacteriales</taxon>
        <taxon>Desulfitobacteriaceae</taxon>
        <taxon>Desulfosporosinus</taxon>
    </lineage>
</organism>
<sequence>MSFTYLISSDTIGHQDPELGKRLMHSFFLKLLEAAEKPSHILFLEKGVQLLLPEFSAVDALKILAEESGVTLLACVTCLDYYGIKDKIEVGEVSTMPEIIAVMHESDKVIHI</sequence>
<evidence type="ECO:0000313" key="1">
    <source>
        <dbReference type="EMBL" id="OLN32453.1"/>
    </source>
</evidence>
<dbReference type="AlphaFoldDB" id="A0A1Q8QYP2"/>
<protein>
    <submittedName>
        <fullName evidence="1">Uncharacterized protein</fullName>
    </submittedName>
</protein>
<reference evidence="1 2" key="1">
    <citation type="submission" date="2016-09" db="EMBL/GenBank/DDBJ databases">
        <title>Complete genome of Desulfosporosinus sp. OL.</title>
        <authorList>
            <person name="Mardanov A."/>
            <person name="Beletsky A."/>
            <person name="Panova A."/>
            <person name="Karnachuk O."/>
            <person name="Ravin N."/>
        </authorList>
    </citation>
    <scope>NUCLEOTIDE SEQUENCE [LARGE SCALE GENOMIC DNA]</scope>
    <source>
        <strain evidence="1 2">OL</strain>
    </source>
</reference>
<dbReference type="Gene3D" id="3.40.1260.10">
    <property type="entry name" value="DsrEFH-like"/>
    <property type="match status" value="1"/>
</dbReference>
<dbReference type="InterPro" id="IPR003787">
    <property type="entry name" value="Sulphur_relay_DsrE/F-like"/>
</dbReference>
<dbReference type="Proteomes" id="UP000186102">
    <property type="component" value="Unassembled WGS sequence"/>
</dbReference>
<dbReference type="Pfam" id="PF02635">
    <property type="entry name" value="DsrE"/>
    <property type="match status" value="1"/>
</dbReference>
<proteinExistence type="predicted"/>